<feature type="chain" id="PRO_5045696389" evidence="1">
    <location>
        <begin position="23"/>
        <end position="169"/>
    </location>
</feature>
<evidence type="ECO:0000313" key="3">
    <source>
        <dbReference type="Proteomes" id="UP000716322"/>
    </source>
</evidence>
<organism evidence="2 3">
    <name type="scientific">Telluria antibiotica</name>
    <dbReference type="NCBI Taxonomy" id="2717319"/>
    <lineage>
        <taxon>Bacteria</taxon>
        <taxon>Pseudomonadati</taxon>
        <taxon>Pseudomonadota</taxon>
        <taxon>Betaproteobacteria</taxon>
        <taxon>Burkholderiales</taxon>
        <taxon>Oxalobacteraceae</taxon>
        <taxon>Telluria group</taxon>
        <taxon>Telluria</taxon>
    </lineage>
</organism>
<evidence type="ECO:0000313" key="2">
    <source>
        <dbReference type="EMBL" id="NIA54735.1"/>
    </source>
</evidence>
<dbReference type="RefSeq" id="WP_166859669.1">
    <property type="nucleotide sequence ID" value="NZ_JAAQOM010000007.1"/>
</dbReference>
<dbReference type="SUPFAM" id="SSF74653">
    <property type="entry name" value="TolA/TonB C-terminal domain"/>
    <property type="match status" value="1"/>
</dbReference>
<dbReference type="Proteomes" id="UP000716322">
    <property type="component" value="Unassembled WGS sequence"/>
</dbReference>
<dbReference type="PROSITE" id="PS51257">
    <property type="entry name" value="PROKAR_LIPOPROTEIN"/>
    <property type="match status" value="1"/>
</dbReference>
<keyword evidence="3" id="KW-1185">Reference proteome</keyword>
<protein>
    <submittedName>
        <fullName evidence="2">TonB C-terminal domain-containing protein</fullName>
    </submittedName>
</protein>
<sequence length="169" mass="17720">MNTINRAGLASIPLLAALVGCAEVRTATHAVASSVERVAADVFHPATPAPSAAPAPADLTDYKTQVARHVAARNPDHIYTGTLPAQLPAVVVLEITVAANGRVQDVNVQRSRNPDAATIAMASVQRSAPLPPPQQLATPAGSLTFSETFLFADDARFQLRSLAEEQAHE</sequence>
<keyword evidence="1" id="KW-0732">Signal</keyword>
<reference evidence="2 3" key="1">
    <citation type="submission" date="2020-03" db="EMBL/GenBank/DDBJ databases">
        <title>Genome sequence of strain Massilia sp. TW-1.</title>
        <authorList>
            <person name="Chaudhary D.K."/>
        </authorList>
    </citation>
    <scope>NUCLEOTIDE SEQUENCE [LARGE SCALE GENOMIC DNA]</scope>
    <source>
        <strain evidence="2 3">TW-1</strain>
    </source>
</reference>
<evidence type="ECO:0000256" key="1">
    <source>
        <dbReference type="SAM" id="SignalP"/>
    </source>
</evidence>
<accession>A0ABX0PCK2</accession>
<dbReference type="EMBL" id="JAAQOM010000007">
    <property type="protein sequence ID" value="NIA54735.1"/>
    <property type="molecule type" value="Genomic_DNA"/>
</dbReference>
<dbReference type="Gene3D" id="3.30.1150.10">
    <property type="match status" value="1"/>
</dbReference>
<gene>
    <name evidence="2" type="ORF">HAV22_13930</name>
</gene>
<comment type="caution">
    <text evidence="2">The sequence shown here is derived from an EMBL/GenBank/DDBJ whole genome shotgun (WGS) entry which is preliminary data.</text>
</comment>
<name>A0ABX0PCK2_9BURK</name>
<feature type="signal peptide" evidence="1">
    <location>
        <begin position="1"/>
        <end position="22"/>
    </location>
</feature>
<proteinExistence type="predicted"/>